<feature type="compositionally biased region" description="Polar residues" evidence="6">
    <location>
        <begin position="292"/>
        <end position="319"/>
    </location>
</feature>
<dbReference type="RefSeq" id="XP_026193174.1">
    <property type="nucleotide sequence ID" value="XM_026337389.1"/>
</dbReference>
<dbReference type="PANTHER" id="PTHR10256:SF0">
    <property type="entry name" value="INACTIVE SELENIDE, WATER DIKINASE-LIKE PROTEIN-RELATED"/>
    <property type="match status" value="1"/>
</dbReference>
<evidence type="ECO:0000313" key="10">
    <source>
        <dbReference type="Proteomes" id="UP000515125"/>
    </source>
</evidence>
<evidence type="ECO:0000259" key="9">
    <source>
        <dbReference type="Pfam" id="PF07992"/>
    </source>
</evidence>
<feature type="domain" description="FAD/NAD(P)-binding" evidence="9">
    <location>
        <begin position="321"/>
        <end position="500"/>
    </location>
</feature>
<dbReference type="InterPro" id="IPR010918">
    <property type="entry name" value="PurM-like_C_dom"/>
</dbReference>
<feature type="domain" description="PurM-like C-terminal" evidence="8">
    <location>
        <begin position="932"/>
        <end position="1006"/>
    </location>
</feature>
<evidence type="ECO:0000313" key="11">
    <source>
        <dbReference type="RefSeq" id="XP_026193174.1"/>
    </source>
</evidence>
<dbReference type="InterPro" id="IPR016188">
    <property type="entry name" value="PurM-like_N"/>
</dbReference>
<evidence type="ECO:0000256" key="5">
    <source>
        <dbReference type="ARBA" id="ARBA00023266"/>
    </source>
</evidence>
<dbReference type="InterPro" id="IPR004536">
    <property type="entry name" value="SPS/SelD"/>
</dbReference>
<dbReference type="GO" id="GO:0005737">
    <property type="term" value="C:cytoplasm"/>
    <property type="evidence" value="ECO:0007669"/>
    <property type="project" value="TreeGrafter"/>
</dbReference>
<dbReference type="Pfam" id="PF07992">
    <property type="entry name" value="Pyr_redox_2"/>
    <property type="match status" value="1"/>
</dbReference>
<accession>A0A6P6S062</accession>
<name>A0A6P6S062_9EIME</name>
<feature type="region of interest" description="Disordered" evidence="6">
    <location>
        <begin position="290"/>
        <end position="321"/>
    </location>
</feature>
<keyword evidence="4" id="KW-0067">ATP-binding</keyword>
<dbReference type="SUPFAM" id="SSF56042">
    <property type="entry name" value="PurM C-terminal domain-like"/>
    <property type="match status" value="2"/>
</dbReference>
<feature type="compositionally biased region" description="Low complexity" evidence="6">
    <location>
        <begin position="875"/>
        <end position="887"/>
    </location>
</feature>
<proteinExistence type="predicted"/>
<dbReference type="Pfam" id="PF02769">
    <property type="entry name" value="AIRS_C"/>
    <property type="match status" value="1"/>
</dbReference>
<keyword evidence="5" id="KW-0711">Selenium</keyword>
<dbReference type="GeneID" id="34623136"/>
<organism evidence="10 11">
    <name type="scientific">Cyclospora cayetanensis</name>
    <dbReference type="NCBI Taxonomy" id="88456"/>
    <lineage>
        <taxon>Eukaryota</taxon>
        <taxon>Sar</taxon>
        <taxon>Alveolata</taxon>
        <taxon>Apicomplexa</taxon>
        <taxon>Conoidasida</taxon>
        <taxon>Coccidia</taxon>
        <taxon>Eucoccidiorida</taxon>
        <taxon>Eimeriorina</taxon>
        <taxon>Eimeriidae</taxon>
        <taxon>Cyclospora</taxon>
    </lineage>
</organism>
<sequence>MWGPGSSSQQRQVVLVGAGQAHLDVLRLWGERRLREAEADKTKPPPAAARPQASTPTDTTAAALLRSFLGKDAAAVAGAEDEGLKKDPVNIPVSAVSLLLVTETTEVLYSAMVPGYIAGEFKLSDLTVDLAPLCVFAGASLILARAVGLLPKDRLLLLDGRRPPLRFDVLSIDTGSKPDLPLIPGSLRPLAFCGNSSAERDSADGGDSRADPRDFQRSPSAEDASRRAAALSPCGCPTRSPSSGGGSSSSSSRFCSCCVCPMRPLGGIVSRWLLLKQQLQRAWHQARDNKNAGLSASGSLAHHQQQGPDGASSTNSSNCKADESPRFRILIIGGGAVGVEMALTVQFAVQQLLRSLERQDEEQQQHYISSTCSSHKEEAESKSPCVSPLKAEVVLATSGSDILTGYAKRAQSFLRRLLNVRGVQVFVNCRVERVEETPEGRWRAIAANKALEGTFDCSFCCTSARPQDWIQSTRLPVDENGFLKVLPTLQCVDFPSIFAAVRAAPVIESNIWRFLRGETLDVWKPGGAFVPSFLVTGKGEAVFCKSFIVAHNQWAWRQKVRAVGAPSSAAAAAPVLPQKSLDSSWLASHRIFPNSPKSASGGETAALLFFGLRELGAAAASGAEALSAWVSASVATCDASSDCPSTNDLPHPCLAVFARLLVKAATCGAEGCGRSPRCAGCSGKMPQRALSAALQQLRMHNTQLELHDQQHQMLNSEHAPEEQDWELKPLFTRPEVICGLRSPDDCCLFSPLPLADTRPNAQPVPLLAQSVDFFRFFTGDLYSMGRISAAHALSDLYACGAEPLTALAVTLMQRAPPDLQANNLLQVLAGATSVLAEEGCELAGGHSAVGDGPSAAGFVVTGRILYPPVGGDSAAGGTPAAAAGGPPRSTECLHSAEENGEEEQKQKQIVFPGKQLAPGFPLRKGSAGVCHGSVLLLTKGLGSGVIFAAHTKCSAKGGWVETALQQMQQTNQAAMHALLQHGATACTDITGFGLAGHLLEVVDASNRALAKLGSSEKPAALGATATAGAAADGNAAAESASAERLVGARVWLERLPLLPGVSELTSQGFFASLFVENAATAARRLVVSSAEDIKGEPPLASLHEGNVRGLSPTEQPLEGERELLQVLQQQLHGPCCCRLPAPVQPKDVAQQQLMREETAPCSNTNGSYTSACARATYSDPSRSCCCCSTCNDASLVFPLLFDPQTSGGLLAVVPAAAAASCLKALRAHCPAMAIGDIVSLSAASAADAGVSRKKPIQIVARSSASAPEMGNVCS</sequence>
<dbReference type="GO" id="GO:0004756">
    <property type="term" value="F:selenide, water dikinase activity"/>
    <property type="evidence" value="ECO:0007669"/>
    <property type="project" value="TreeGrafter"/>
</dbReference>
<feature type="domain" description="PurM-like N-terminal" evidence="7">
    <location>
        <begin position="770"/>
        <end position="860"/>
    </location>
</feature>
<dbReference type="Gene3D" id="3.30.1330.10">
    <property type="entry name" value="PurM-like, N-terminal domain"/>
    <property type="match status" value="1"/>
</dbReference>
<dbReference type="Gene3D" id="3.50.50.100">
    <property type="match status" value="2"/>
</dbReference>
<feature type="compositionally biased region" description="Basic and acidic residues" evidence="6">
    <location>
        <begin position="198"/>
        <end position="216"/>
    </location>
</feature>
<reference evidence="11" key="1">
    <citation type="submission" date="2025-08" db="UniProtKB">
        <authorList>
            <consortium name="RefSeq"/>
        </authorList>
    </citation>
    <scope>IDENTIFICATION</scope>
</reference>
<gene>
    <name evidence="11" type="primary">LOC34623136</name>
</gene>
<keyword evidence="2" id="KW-0547">Nucleotide-binding</keyword>
<evidence type="ECO:0000256" key="3">
    <source>
        <dbReference type="ARBA" id="ARBA00022777"/>
    </source>
</evidence>
<evidence type="ECO:0000256" key="6">
    <source>
        <dbReference type="SAM" id="MobiDB-lite"/>
    </source>
</evidence>
<keyword evidence="3" id="KW-0418">Kinase</keyword>
<dbReference type="AlphaFoldDB" id="A0A6P6S062"/>
<dbReference type="PANTHER" id="PTHR10256">
    <property type="entry name" value="SELENIDE, WATER DIKINASE"/>
    <property type="match status" value="1"/>
</dbReference>
<dbReference type="Gene3D" id="3.90.650.10">
    <property type="entry name" value="PurM-like C-terminal domain"/>
    <property type="match status" value="2"/>
</dbReference>
<dbReference type="InterPro" id="IPR036921">
    <property type="entry name" value="PurM-like_N_sf"/>
</dbReference>
<dbReference type="OrthoDB" id="409395at2759"/>
<feature type="region of interest" description="Disordered" evidence="6">
    <location>
        <begin position="36"/>
        <end position="57"/>
    </location>
</feature>
<dbReference type="SUPFAM" id="SSF55326">
    <property type="entry name" value="PurM N-terminal domain-like"/>
    <property type="match status" value="1"/>
</dbReference>
<evidence type="ECO:0000256" key="4">
    <source>
        <dbReference type="ARBA" id="ARBA00022840"/>
    </source>
</evidence>
<keyword evidence="10" id="KW-1185">Reference proteome</keyword>
<evidence type="ECO:0000259" key="7">
    <source>
        <dbReference type="Pfam" id="PF00586"/>
    </source>
</evidence>
<dbReference type="InterPro" id="IPR036188">
    <property type="entry name" value="FAD/NAD-bd_sf"/>
</dbReference>
<evidence type="ECO:0000256" key="1">
    <source>
        <dbReference type="ARBA" id="ARBA00022679"/>
    </source>
</evidence>
<evidence type="ECO:0000259" key="8">
    <source>
        <dbReference type="Pfam" id="PF02769"/>
    </source>
</evidence>
<feature type="region of interest" description="Disordered" evidence="6">
    <location>
        <begin position="196"/>
        <end position="226"/>
    </location>
</feature>
<feature type="compositionally biased region" description="Basic and acidic residues" evidence="6">
    <location>
        <begin position="894"/>
        <end position="906"/>
    </location>
</feature>
<dbReference type="InterPro" id="IPR036676">
    <property type="entry name" value="PurM-like_C_sf"/>
</dbReference>
<feature type="region of interest" description="Disordered" evidence="6">
    <location>
        <begin position="875"/>
        <end position="907"/>
    </location>
</feature>
<dbReference type="SUPFAM" id="SSF51905">
    <property type="entry name" value="FAD/NAD(P)-binding domain"/>
    <property type="match status" value="1"/>
</dbReference>
<dbReference type="GO" id="GO:0016260">
    <property type="term" value="P:selenocysteine biosynthetic process"/>
    <property type="evidence" value="ECO:0007669"/>
    <property type="project" value="TreeGrafter"/>
</dbReference>
<dbReference type="Pfam" id="PF00586">
    <property type="entry name" value="AIRS"/>
    <property type="match status" value="1"/>
</dbReference>
<dbReference type="GO" id="GO:0016491">
    <property type="term" value="F:oxidoreductase activity"/>
    <property type="evidence" value="ECO:0007669"/>
    <property type="project" value="InterPro"/>
</dbReference>
<dbReference type="InterPro" id="IPR023753">
    <property type="entry name" value="FAD/NAD-binding_dom"/>
</dbReference>
<protein>
    <submittedName>
        <fullName evidence="11">Uncharacterized protein LOC34623136</fullName>
    </submittedName>
</protein>
<dbReference type="GO" id="GO:0005524">
    <property type="term" value="F:ATP binding"/>
    <property type="evidence" value="ECO:0007669"/>
    <property type="project" value="UniProtKB-KW"/>
</dbReference>
<dbReference type="Proteomes" id="UP000515125">
    <property type="component" value="Unplaced"/>
</dbReference>
<keyword evidence="1" id="KW-0808">Transferase</keyword>
<evidence type="ECO:0000256" key="2">
    <source>
        <dbReference type="ARBA" id="ARBA00022741"/>
    </source>
</evidence>